<feature type="domain" description="C2" evidence="8">
    <location>
        <begin position="533"/>
        <end position="657"/>
    </location>
</feature>
<evidence type="ECO:0000256" key="4">
    <source>
        <dbReference type="ARBA" id="ARBA00022771"/>
    </source>
</evidence>
<dbReference type="GO" id="GO:0099525">
    <property type="term" value="P:presynaptic dense core vesicle exocytosis"/>
    <property type="evidence" value="ECO:0007669"/>
    <property type="project" value="TreeGrafter"/>
</dbReference>
<dbReference type="Pfam" id="PF00130">
    <property type="entry name" value="C1_1"/>
    <property type="match status" value="1"/>
</dbReference>
<dbReference type="PROSITE" id="PS51258">
    <property type="entry name" value="MHD1"/>
    <property type="match status" value="1"/>
</dbReference>
<evidence type="ECO:0000256" key="2">
    <source>
        <dbReference type="ARBA" id="ARBA00022723"/>
    </source>
</evidence>
<dbReference type="GO" id="GO:0031594">
    <property type="term" value="C:neuromuscular junction"/>
    <property type="evidence" value="ECO:0007669"/>
    <property type="project" value="TreeGrafter"/>
</dbReference>
<feature type="compositionally biased region" description="Basic and acidic residues" evidence="7">
    <location>
        <begin position="175"/>
        <end position="184"/>
    </location>
</feature>
<dbReference type="GO" id="GO:0061789">
    <property type="term" value="P:dense core granule priming"/>
    <property type="evidence" value="ECO:0007669"/>
    <property type="project" value="TreeGrafter"/>
</dbReference>
<dbReference type="Ensembl" id="ENSECRT00000012423.1">
    <property type="protein sequence ID" value="ENSECRP00000012224.1"/>
    <property type="gene ID" value="ENSECRG00000007265.1"/>
</dbReference>
<dbReference type="GO" id="GO:0005543">
    <property type="term" value="F:phospholipid binding"/>
    <property type="evidence" value="ECO:0007669"/>
    <property type="project" value="InterPro"/>
</dbReference>
<name>A0A8C4S6D8_ERPCA</name>
<dbReference type="InterPro" id="IPR037302">
    <property type="entry name" value="Unc-13_C2B"/>
</dbReference>
<dbReference type="Pfam" id="PF00168">
    <property type="entry name" value="C2"/>
    <property type="match status" value="3"/>
</dbReference>
<keyword evidence="6" id="KW-0106">Calcium</keyword>
<keyword evidence="3" id="KW-0677">Repeat</keyword>
<dbReference type="PROSITE" id="PS50081">
    <property type="entry name" value="ZF_DAG_PE_2"/>
    <property type="match status" value="1"/>
</dbReference>
<dbReference type="InterPro" id="IPR010439">
    <property type="entry name" value="MUN_dom"/>
</dbReference>
<dbReference type="InterPro" id="IPR035892">
    <property type="entry name" value="C2_domain_sf"/>
</dbReference>
<dbReference type="SMART" id="SM00109">
    <property type="entry name" value="C1"/>
    <property type="match status" value="1"/>
</dbReference>
<feature type="compositionally biased region" description="Polar residues" evidence="7">
    <location>
        <begin position="197"/>
        <end position="229"/>
    </location>
</feature>
<dbReference type="SUPFAM" id="SSF49562">
    <property type="entry name" value="C2 domain (Calcium/lipid-binding domain, CaLB)"/>
    <property type="match status" value="3"/>
</dbReference>
<feature type="domain" description="C2" evidence="8">
    <location>
        <begin position="1377"/>
        <end position="1502"/>
    </location>
</feature>
<dbReference type="Gene3D" id="1.10.357.50">
    <property type="match status" value="1"/>
</dbReference>
<reference evidence="12" key="1">
    <citation type="submission" date="2021-06" db="EMBL/GenBank/DDBJ databases">
        <authorList>
            <consortium name="Wellcome Sanger Institute Data Sharing"/>
        </authorList>
    </citation>
    <scope>NUCLEOTIDE SEQUENCE [LARGE SCALE GENOMIC DNA]</scope>
</reference>
<dbReference type="Gene3D" id="3.30.60.20">
    <property type="match status" value="1"/>
</dbReference>
<gene>
    <name evidence="12" type="primary">UNC13B</name>
</gene>
<feature type="domain" description="MHD1" evidence="10">
    <location>
        <begin position="967"/>
        <end position="1110"/>
    </location>
</feature>
<keyword evidence="13" id="KW-1185">Reference proteome</keyword>
<dbReference type="FunFam" id="2.60.40.150:FF:000031">
    <property type="entry name" value="Protein unc-13 homolog B"/>
    <property type="match status" value="1"/>
</dbReference>
<evidence type="ECO:0000256" key="3">
    <source>
        <dbReference type="ARBA" id="ARBA00022737"/>
    </source>
</evidence>
<dbReference type="Pfam" id="PF06292">
    <property type="entry name" value="MUN"/>
    <property type="match status" value="1"/>
</dbReference>
<dbReference type="FunFam" id="1.20.58.1100:FF:000002">
    <property type="entry name" value="Unc-13, isoform C"/>
    <property type="match status" value="1"/>
</dbReference>
<dbReference type="GO" id="GO:0005509">
    <property type="term" value="F:calcium ion binding"/>
    <property type="evidence" value="ECO:0007669"/>
    <property type="project" value="InterPro"/>
</dbReference>
<dbReference type="InterPro" id="IPR002219">
    <property type="entry name" value="PKC_DAG/PE"/>
</dbReference>
<dbReference type="InterPro" id="IPR014772">
    <property type="entry name" value="Munc13_dom-2"/>
</dbReference>
<evidence type="ECO:0000259" key="10">
    <source>
        <dbReference type="PROSITE" id="PS51258"/>
    </source>
</evidence>
<dbReference type="GO" id="GO:0042734">
    <property type="term" value="C:presynaptic membrane"/>
    <property type="evidence" value="ECO:0007669"/>
    <property type="project" value="TreeGrafter"/>
</dbReference>
<dbReference type="PROSITE" id="PS00479">
    <property type="entry name" value="ZF_DAG_PE_1"/>
    <property type="match status" value="1"/>
</dbReference>
<dbReference type="Proteomes" id="UP000694620">
    <property type="component" value="Chromosome 7"/>
</dbReference>
<dbReference type="PROSITE" id="PS51259">
    <property type="entry name" value="MHD2"/>
    <property type="match status" value="1"/>
</dbReference>
<dbReference type="CDD" id="cd20859">
    <property type="entry name" value="C1_Munc13-2-like"/>
    <property type="match status" value="1"/>
</dbReference>
<dbReference type="GeneTree" id="ENSGT00940000154929"/>
<accession>A0A8C4S6D8</accession>
<reference evidence="12" key="2">
    <citation type="submission" date="2025-08" db="UniProtKB">
        <authorList>
            <consortium name="Ensembl"/>
        </authorList>
    </citation>
    <scope>IDENTIFICATION</scope>
</reference>
<evidence type="ECO:0000256" key="7">
    <source>
        <dbReference type="SAM" id="MobiDB-lite"/>
    </source>
</evidence>
<feature type="compositionally biased region" description="Low complexity" evidence="7">
    <location>
        <begin position="244"/>
        <end position="262"/>
    </location>
</feature>
<dbReference type="CDD" id="cd08395">
    <property type="entry name" value="C2C_Munc13"/>
    <property type="match status" value="1"/>
</dbReference>
<proteinExistence type="predicted"/>
<keyword evidence="4" id="KW-0863">Zinc-finger</keyword>
<dbReference type="PROSITE" id="PS50004">
    <property type="entry name" value="C2"/>
    <property type="match status" value="3"/>
</dbReference>
<sequence>MRCSCIFPKLPKFSNKFHCYVILKVQNVKSTTITVRGHQPSWEQDFMFEISRLDLGLTVEVWNKGLIWDSIVGTAWIPLQDIRQSNEDGPGQWVSLHAEVLMNEDEICGTRNPTQHEILLDTHFELPLDIPEEEARYWTLKLEEANTEIGIEREEIQVSSLPTVFAALEEQDSAVDDRDSDYRSETSNSMPPHFNIATHSNSSTHQYPVSPRLQRQANSRESCTDSMQSYDMDYREKGGISPAGSSRYGSSGNLSQSSSQLSEPDQGGVPNMETDQDYNSTHIHQTSGQDWIVKRRKSSSEQLNISTLTESSPEDSLDRKLEGQKNRCVHEVVLSFSQCCLWVCCDTEKIFTVSLYSRPGAGLYGIDSMPDLRKRKPIPLVSDLSLVQSRKAGILATRTSLKDEDLKSHVYKKTLQALIYPISCTTPHKFEIWTATTPTYCYECEGLLWGIARQGMRCTECGVKCHEKCQDLLNADCLQRAAEKSSKHGAEDRTQNIIMAMKDRMKIRERNKPEIFDLIRDVFTVGKVAHAQQMKTVKQSVLDGTSKWSAKITITVVSAQGLQAKDKTGSSDPYVTVQVGKTKRRTKTIYGNLNPFWDEKYHFECHNSSDRIKVRVWDEDDDIKSRVKQRLKRESDDFLGQTIIEVRTLSGEMDVWYNLEKRTDKSAVSGAIRLQISVEIKGEEKVAPYHIQYTCLHENLFHYLTDIQSSGSVKIPDSKGDDAWKVYFDEVGQEIVDEFAMRYGIESIYQAMTHFACLSSKYMCPGVPAVMSTLLANINAYYAHTAASTNVSASNRFAASNFGKERFVKLLDQLHNSLRIDLSMYRNNFPASSSERLQDLKSTVDLLTSITFFRMKVQELQSPPRASQVVRDCVKACLNSTYEYIFNNCQDLYNREYQAHPVSDSYVLKESMGPNIKNLDFWPKLITLIVSIIEEDKNCYTPILSQFPQELNVGKISAEVIWNLFSQDMKYAMEEHEKHRLCKSADYMNLHFKVKWLHNEYVKDLPAVKGVIPDYPVWFEPFVLQWLDENEEVSLEFLHGALERDKKDGFQQTSEHALFSCSVVDVFTQLNQSYEIIRKLECPDPTILGYYNRRFAKTIGKVLIQYADIISKSFESYCDKEKLPCILMNNIQQLRVQLEKMFEAMGAKELDLEASDTLNDLQVKLNNVLDELSTVFGNSFQNQIEDCVKQMSDILSQVKGTSNVPANARNSVAADADNVLRPLMDFLDANLMLFAKVCEKTVLKRVLKDLWRIVINTLEKTIVLPPFTDVSVSTRSYCLFSQRVYKFSYLPQSSSCTLNLSSLTPKQCAVLDLALDTIKQYFHAGGNGLKKTFLEKSSELQSLRYALSLYTQTTDTLIKTFIQTQTSQGSGVEDAVGEVSIQVDLFTHPGTGEHKITVKVVAANDLKWQTSGMFRPFVEVTMIGPHLSDKKRKFTTKSKNNNWAPKYNETFHFILGNEDGPDCYELQVCVKDYCFAREDHVLGMSVMQLRDIADKGSCAYWCPLGRRINMDETGMTILRILSQRTNDEVAREFVKLKSESRSNEEGS</sequence>
<dbReference type="Gene3D" id="2.60.40.150">
    <property type="entry name" value="C2 domain"/>
    <property type="match status" value="3"/>
</dbReference>
<keyword evidence="5" id="KW-0862">Zinc</keyword>
<feature type="region of interest" description="Disordered" evidence="7">
    <location>
        <begin position="170"/>
        <end position="291"/>
    </location>
</feature>
<feature type="compositionally biased region" description="Polar residues" evidence="7">
    <location>
        <begin position="277"/>
        <end position="289"/>
    </location>
</feature>
<dbReference type="Gene3D" id="1.20.58.1100">
    <property type="match status" value="1"/>
</dbReference>
<evidence type="ECO:0000256" key="5">
    <source>
        <dbReference type="ARBA" id="ARBA00022833"/>
    </source>
</evidence>
<keyword evidence="2" id="KW-0479">Metal-binding</keyword>
<protein>
    <submittedName>
        <fullName evidence="12">Unc-13 homolog B</fullName>
    </submittedName>
</protein>
<dbReference type="InterPro" id="IPR046349">
    <property type="entry name" value="C1-like_sf"/>
</dbReference>
<evidence type="ECO:0000259" key="9">
    <source>
        <dbReference type="PROSITE" id="PS50081"/>
    </source>
</evidence>
<dbReference type="SUPFAM" id="SSF57889">
    <property type="entry name" value="Cysteine-rich domain"/>
    <property type="match status" value="1"/>
</dbReference>
<dbReference type="SMART" id="SM00239">
    <property type="entry name" value="C2"/>
    <property type="match status" value="3"/>
</dbReference>
<evidence type="ECO:0000259" key="11">
    <source>
        <dbReference type="PROSITE" id="PS51259"/>
    </source>
</evidence>
<dbReference type="InterPro" id="IPR014770">
    <property type="entry name" value="Munc13_1"/>
</dbReference>
<evidence type="ECO:0000256" key="1">
    <source>
        <dbReference type="ARBA" id="ARBA00022483"/>
    </source>
</evidence>
<evidence type="ECO:0000313" key="13">
    <source>
        <dbReference type="Proteomes" id="UP000694620"/>
    </source>
</evidence>
<feature type="domain" description="C2" evidence="8">
    <location>
        <begin position="1"/>
        <end position="94"/>
    </location>
</feature>
<feature type="domain" description="Phorbol-ester/DAG-type" evidence="9">
    <location>
        <begin position="427"/>
        <end position="477"/>
    </location>
</feature>
<dbReference type="GO" id="GO:0035249">
    <property type="term" value="P:synaptic transmission, glutamatergic"/>
    <property type="evidence" value="ECO:0007669"/>
    <property type="project" value="TreeGrafter"/>
</dbReference>
<evidence type="ECO:0000313" key="12">
    <source>
        <dbReference type="Ensembl" id="ENSECRP00000012224.1"/>
    </source>
</evidence>
<organism evidence="12 13">
    <name type="scientific">Erpetoichthys calabaricus</name>
    <name type="common">Rope fish</name>
    <name type="synonym">Calamoichthys calabaricus</name>
    <dbReference type="NCBI Taxonomy" id="27687"/>
    <lineage>
        <taxon>Eukaryota</taxon>
        <taxon>Metazoa</taxon>
        <taxon>Chordata</taxon>
        <taxon>Craniata</taxon>
        <taxon>Vertebrata</taxon>
        <taxon>Euteleostomi</taxon>
        <taxon>Actinopterygii</taxon>
        <taxon>Polypteriformes</taxon>
        <taxon>Polypteridae</taxon>
        <taxon>Erpetoichthys</taxon>
    </lineage>
</organism>
<dbReference type="SMART" id="SM01145">
    <property type="entry name" value="DUF1041"/>
    <property type="match status" value="1"/>
</dbReference>
<dbReference type="GO" id="GO:0016082">
    <property type="term" value="P:synaptic vesicle priming"/>
    <property type="evidence" value="ECO:0007669"/>
    <property type="project" value="TreeGrafter"/>
</dbReference>
<reference evidence="12" key="3">
    <citation type="submission" date="2025-09" db="UniProtKB">
        <authorList>
            <consortium name="Ensembl"/>
        </authorList>
    </citation>
    <scope>IDENTIFICATION</scope>
</reference>
<dbReference type="FunFam" id="2.60.40.150:FF:000002">
    <property type="entry name" value="Protein unc-13 homolog B"/>
    <property type="match status" value="1"/>
</dbReference>
<dbReference type="FunFam" id="2.60.40.150:FF:000014">
    <property type="entry name" value="protein unc-13 homolog B"/>
    <property type="match status" value="1"/>
</dbReference>
<dbReference type="CDD" id="cd04027">
    <property type="entry name" value="C2B_Munc13"/>
    <property type="match status" value="1"/>
</dbReference>
<evidence type="ECO:0000256" key="6">
    <source>
        <dbReference type="ARBA" id="ARBA00022837"/>
    </source>
</evidence>
<dbReference type="GO" id="GO:0043195">
    <property type="term" value="C:terminal bouton"/>
    <property type="evidence" value="ECO:0007669"/>
    <property type="project" value="TreeGrafter"/>
</dbReference>
<evidence type="ECO:0000259" key="8">
    <source>
        <dbReference type="PROSITE" id="PS50004"/>
    </source>
</evidence>
<dbReference type="FunFam" id="3.30.60.20:FF:000001">
    <property type="entry name" value="Protein unc-13 homolog B"/>
    <property type="match status" value="1"/>
</dbReference>
<dbReference type="InterPro" id="IPR000008">
    <property type="entry name" value="C2_dom"/>
</dbReference>
<dbReference type="GO" id="GO:0016081">
    <property type="term" value="P:synaptic vesicle docking"/>
    <property type="evidence" value="ECO:0007669"/>
    <property type="project" value="TreeGrafter"/>
</dbReference>
<dbReference type="GO" id="GO:0017075">
    <property type="term" value="F:syntaxin-1 binding"/>
    <property type="evidence" value="ECO:0007669"/>
    <property type="project" value="TreeGrafter"/>
</dbReference>
<dbReference type="GO" id="GO:0019992">
    <property type="term" value="F:diacylglycerol binding"/>
    <property type="evidence" value="ECO:0007669"/>
    <property type="project" value="InterPro"/>
</dbReference>
<dbReference type="FunFam" id="1.10.357.50:FF:000001">
    <property type="entry name" value="Protein unc-13 homolog B"/>
    <property type="match status" value="1"/>
</dbReference>
<dbReference type="PANTHER" id="PTHR10480:SF8">
    <property type="entry name" value="PROTEIN UNC-13 HOMOLOG B"/>
    <property type="match status" value="1"/>
</dbReference>
<dbReference type="GO" id="GO:0098831">
    <property type="term" value="C:presynaptic active zone cytoplasmic component"/>
    <property type="evidence" value="ECO:0007669"/>
    <property type="project" value="TreeGrafter"/>
</dbReference>
<dbReference type="PANTHER" id="PTHR10480">
    <property type="entry name" value="PROTEIN UNC-13 HOMOLOG"/>
    <property type="match status" value="1"/>
</dbReference>
<dbReference type="GO" id="GO:0008270">
    <property type="term" value="F:zinc ion binding"/>
    <property type="evidence" value="ECO:0007669"/>
    <property type="project" value="UniProtKB-KW"/>
</dbReference>
<dbReference type="InterPro" id="IPR027080">
    <property type="entry name" value="Unc-13"/>
</dbReference>
<keyword evidence="1" id="KW-0268">Exocytosis</keyword>
<dbReference type="PRINTS" id="PR00360">
    <property type="entry name" value="C2DOMAIN"/>
</dbReference>
<dbReference type="GO" id="GO:0005516">
    <property type="term" value="F:calmodulin binding"/>
    <property type="evidence" value="ECO:0007669"/>
    <property type="project" value="TreeGrafter"/>
</dbReference>
<feature type="domain" description="MHD2" evidence="11">
    <location>
        <begin position="1217"/>
        <end position="1361"/>
    </location>
</feature>
<dbReference type="GO" id="GO:0030672">
    <property type="term" value="C:synaptic vesicle membrane"/>
    <property type="evidence" value="ECO:0007669"/>
    <property type="project" value="TreeGrafter"/>
</dbReference>